<proteinExistence type="predicted"/>
<gene>
    <name evidence="3" type="ORF">GWI33_021529</name>
    <name evidence="2" type="ORF">GWI33_021530</name>
</gene>
<organism evidence="3 4">
    <name type="scientific">Rhynchophorus ferrugineus</name>
    <name type="common">Red palm weevil</name>
    <name type="synonym">Curculio ferrugineus</name>
    <dbReference type="NCBI Taxonomy" id="354439"/>
    <lineage>
        <taxon>Eukaryota</taxon>
        <taxon>Metazoa</taxon>
        <taxon>Ecdysozoa</taxon>
        <taxon>Arthropoda</taxon>
        <taxon>Hexapoda</taxon>
        <taxon>Insecta</taxon>
        <taxon>Pterygota</taxon>
        <taxon>Neoptera</taxon>
        <taxon>Endopterygota</taxon>
        <taxon>Coleoptera</taxon>
        <taxon>Polyphaga</taxon>
        <taxon>Cucujiformia</taxon>
        <taxon>Curculionidae</taxon>
        <taxon>Dryophthorinae</taxon>
        <taxon>Rhynchophorus</taxon>
    </lineage>
</organism>
<feature type="region of interest" description="Disordered" evidence="1">
    <location>
        <begin position="18"/>
        <end position="53"/>
    </location>
</feature>
<evidence type="ECO:0000313" key="4">
    <source>
        <dbReference type="Proteomes" id="UP000625711"/>
    </source>
</evidence>
<evidence type="ECO:0000256" key="1">
    <source>
        <dbReference type="SAM" id="MobiDB-lite"/>
    </source>
</evidence>
<accession>A0A834HSH9</accession>
<dbReference type="AlphaFoldDB" id="A0A834HSH9"/>
<sequence length="53" mass="5406">RRDAGGTPWTIAPINSRLTSMTSDTPPVTVPDLIDERDGGAARGTGIVPTGAS</sequence>
<comment type="caution">
    <text evidence="3">The sequence shown here is derived from an EMBL/GenBank/DDBJ whole genome shotgun (WGS) entry which is preliminary data.</text>
</comment>
<dbReference type="EMBL" id="JAACXV010014934">
    <property type="protein sequence ID" value="KAF7265086.1"/>
    <property type="molecule type" value="Genomic_DNA"/>
</dbReference>
<keyword evidence="4" id="KW-1185">Reference proteome</keyword>
<dbReference type="EMBL" id="JAACXV010014937">
    <property type="protein sequence ID" value="KAF7265085.1"/>
    <property type="molecule type" value="Genomic_DNA"/>
</dbReference>
<evidence type="ECO:0000313" key="3">
    <source>
        <dbReference type="EMBL" id="KAF7265086.1"/>
    </source>
</evidence>
<reference evidence="3" key="1">
    <citation type="submission" date="2020-08" db="EMBL/GenBank/DDBJ databases">
        <title>Genome sequencing and assembly of the red palm weevil Rhynchophorus ferrugineus.</title>
        <authorList>
            <person name="Dias G.B."/>
            <person name="Bergman C.M."/>
            <person name="Manee M."/>
        </authorList>
    </citation>
    <scope>NUCLEOTIDE SEQUENCE</scope>
    <source>
        <strain evidence="3">AA-2017</strain>
        <tissue evidence="3">Whole larva</tissue>
    </source>
</reference>
<name>A0A834HSH9_RHYFE</name>
<protein>
    <submittedName>
        <fullName evidence="3">Uncharacterized protein</fullName>
    </submittedName>
</protein>
<evidence type="ECO:0000313" key="2">
    <source>
        <dbReference type="EMBL" id="KAF7265085.1"/>
    </source>
</evidence>
<dbReference type="Proteomes" id="UP000625711">
    <property type="component" value="Unassembled WGS sequence"/>
</dbReference>
<feature type="non-terminal residue" evidence="3">
    <location>
        <position position="1"/>
    </location>
</feature>